<dbReference type="Proteomes" id="UP000554482">
    <property type="component" value="Unassembled WGS sequence"/>
</dbReference>
<protein>
    <submittedName>
        <fullName evidence="1">Uncharacterized protein</fullName>
    </submittedName>
</protein>
<comment type="caution">
    <text evidence="1">The sequence shown here is derived from an EMBL/GenBank/DDBJ whole genome shotgun (WGS) entry which is preliminary data.</text>
</comment>
<evidence type="ECO:0000313" key="1">
    <source>
        <dbReference type="EMBL" id="KAF5181566.1"/>
    </source>
</evidence>
<dbReference type="EMBL" id="JABWDY010035997">
    <property type="protein sequence ID" value="KAF5181566.1"/>
    <property type="molecule type" value="Genomic_DNA"/>
</dbReference>
<sequence>MIPKAGLSLRCKASSYCWVKEANQLFGVELIARHKDLNTGRDIEAGCKGRSRQGREKTGLAILLCIRGRLSTVEGIPWAELKKYNELSEVAWGLFNAGRMSE</sequence>
<evidence type="ECO:0000313" key="2">
    <source>
        <dbReference type="Proteomes" id="UP000554482"/>
    </source>
</evidence>
<name>A0A7J6V927_THATH</name>
<keyword evidence="2" id="KW-1185">Reference proteome</keyword>
<dbReference type="AlphaFoldDB" id="A0A7J6V927"/>
<proteinExistence type="predicted"/>
<accession>A0A7J6V927</accession>
<reference evidence="1 2" key="1">
    <citation type="submission" date="2020-06" db="EMBL/GenBank/DDBJ databases">
        <title>Transcriptomic and genomic resources for Thalictrum thalictroides and T. hernandezii: Facilitating candidate gene discovery in an emerging model plant lineage.</title>
        <authorList>
            <person name="Arias T."/>
            <person name="Riano-Pachon D.M."/>
            <person name="Di Stilio V.S."/>
        </authorList>
    </citation>
    <scope>NUCLEOTIDE SEQUENCE [LARGE SCALE GENOMIC DNA]</scope>
    <source>
        <strain evidence="2">cv. WT478/WT964</strain>
        <tissue evidence="1">Leaves</tissue>
    </source>
</reference>
<organism evidence="1 2">
    <name type="scientific">Thalictrum thalictroides</name>
    <name type="common">Rue-anemone</name>
    <name type="synonym">Anemone thalictroides</name>
    <dbReference type="NCBI Taxonomy" id="46969"/>
    <lineage>
        <taxon>Eukaryota</taxon>
        <taxon>Viridiplantae</taxon>
        <taxon>Streptophyta</taxon>
        <taxon>Embryophyta</taxon>
        <taxon>Tracheophyta</taxon>
        <taxon>Spermatophyta</taxon>
        <taxon>Magnoliopsida</taxon>
        <taxon>Ranunculales</taxon>
        <taxon>Ranunculaceae</taxon>
        <taxon>Thalictroideae</taxon>
        <taxon>Thalictrum</taxon>
    </lineage>
</organism>
<gene>
    <name evidence="1" type="ORF">FRX31_028847</name>
</gene>